<feature type="transmembrane region" description="Helical" evidence="1">
    <location>
        <begin position="110"/>
        <end position="130"/>
    </location>
</feature>
<name>A0ABU5ZJW5_9BACL</name>
<protein>
    <submittedName>
        <fullName evidence="2">Uncharacterized protein</fullName>
    </submittedName>
</protein>
<keyword evidence="1" id="KW-1133">Transmembrane helix</keyword>
<evidence type="ECO:0000256" key="1">
    <source>
        <dbReference type="SAM" id="Phobius"/>
    </source>
</evidence>
<dbReference type="RefSeq" id="WP_371754926.1">
    <property type="nucleotide sequence ID" value="NZ_JAYJLD010000022.1"/>
</dbReference>
<comment type="caution">
    <text evidence="2">The sequence shown here is derived from an EMBL/GenBank/DDBJ whole genome shotgun (WGS) entry which is preliminary data.</text>
</comment>
<sequence length="209" mass="23598">MNQGYISVILICILLILLASGWRKEMAGDASHKGILLFFAGWIVGSRLNLRLSEQITLNLVCVPLLITFLAVWFESRRRMNGLHLVSGGIFMSMAFVLEQQISSAAPMMVVFFPLIDAALLLGMLAVGLFRRPLEQIAAVSLALLIGNLLFQIIRRDPVPIHLGDAYFQDEWWLTVVLSRGLSEILNACLKIWRNTMSVKLNRRRGYRE</sequence>
<organism evidence="2 3">
    <name type="scientific">Ferviditalea candida</name>
    <dbReference type="NCBI Taxonomy" id="3108399"/>
    <lineage>
        <taxon>Bacteria</taxon>
        <taxon>Bacillati</taxon>
        <taxon>Bacillota</taxon>
        <taxon>Bacilli</taxon>
        <taxon>Bacillales</taxon>
        <taxon>Paenibacillaceae</taxon>
        <taxon>Ferviditalea</taxon>
    </lineage>
</organism>
<feature type="transmembrane region" description="Helical" evidence="1">
    <location>
        <begin position="56"/>
        <end position="74"/>
    </location>
</feature>
<feature type="transmembrane region" description="Helical" evidence="1">
    <location>
        <begin position="137"/>
        <end position="154"/>
    </location>
</feature>
<keyword evidence="3" id="KW-1185">Reference proteome</keyword>
<dbReference type="Pfam" id="PF24124">
    <property type="entry name" value="YphA"/>
    <property type="match status" value="1"/>
</dbReference>
<evidence type="ECO:0000313" key="2">
    <source>
        <dbReference type="EMBL" id="MEB3102804.1"/>
    </source>
</evidence>
<dbReference type="EMBL" id="JAYJLD010000022">
    <property type="protein sequence ID" value="MEB3102804.1"/>
    <property type="molecule type" value="Genomic_DNA"/>
</dbReference>
<feature type="transmembrane region" description="Helical" evidence="1">
    <location>
        <begin position="81"/>
        <end position="98"/>
    </location>
</feature>
<dbReference type="InterPro" id="IPR014617">
    <property type="entry name" value="YphA_Bacsu"/>
</dbReference>
<reference evidence="2" key="1">
    <citation type="submission" date="2023-12" db="EMBL/GenBank/DDBJ databases">
        <title>Fervidustalea candida gen. nov., sp. nov., a novel member of the family Paenibacillaceae isolated from a geothermal area.</title>
        <authorList>
            <person name="Li W.-J."/>
            <person name="Jiao J.-Y."/>
            <person name="Chen Y."/>
        </authorList>
    </citation>
    <scope>NUCLEOTIDE SEQUENCE</scope>
    <source>
        <strain evidence="2">SYSU GA230002</strain>
    </source>
</reference>
<gene>
    <name evidence="2" type="ORF">VF724_14140</name>
</gene>
<evidence type="ECO:0000313" key="3">
    <source>
        <dbReference type="Proteomes" id="UP001310386"/>
    </source>
</evidence>
<keyword evidence="1" id="KW-0472">Membrane</keyword>
<dbReference type="Proteomes" id="UP001310386">
    <property type="component" value="Unassembled WGS sequence"/>
</dbReference>
<feature type="transmembrane region" description="Helical" evidence="1">
    <location>
        <begin position="6"/>
        <end position="22"/>
    </location>
</feature>
<accession>A0ABU5ZJW5</accession>
<proteinExistence type="predicted"/>
<keyword evidence="1" id="KW-0812">Transmembrane</keyword>